<evidence type="ECO:0000313" key="2">
    <source>
        <dbReference type="EMBL" id="KAJ1951807.1"/>
    </source>
</evidence>
<feature type="compositionally biased region" description="Basic residues" evidence="1">
    <location>
        <begin position="177"/>
        <end position="194"/>
    </location>
</feature>
<sequence length="227" mass="24836">MGAGLPYTTGLRCISRHLKHLSATETPRTEDRCLVLLFRFDNPHCAHMYAAIPPLVAQCGEAVRMADLPQGTLARIRTYLPVAKVSALLLKASFNGFEDLWKLAPVTDPSPKPWMLALQDKDERSRDEPTSGEKMDIDSSPEQKKSCAELPELTPERMAKPFAAPMKIKSLVTTMPVKKRGNRGQGKVKGKPTRKGPETLQPTVAGKKRSAPPSQAVPSGRGKARST</sequence>
<protein>
    <submittedName>
        <fullName evidence="2">Uncharacterized protein</fullName>
    </submittedName>
</protein>
<evidence type="ECO:0000313" key="3">
    <source>
        <dbReference type="Proteomes" id="UP001150925"/>
    </source>
</evidence>
<gene>
    <name evidence="2" type="ORF">IWQ62_006368</name>
</gene>
<organism evidence="2 3">
    <name type="scientific">Dispira parvispora</name>
    <dbReference type="NCBI Taxonomy" id="1520584"/>
    <lineage>
        <taxon>Eukaryota</taxon>
        <taxon>Fungi</taxon>
        <taxon>Fungi incertae sedis</taxon>
        <taxon>Zoopagomycota</taxon>
        <taxon>Kickxellomycotina</taxon>
        <taxon>Dimargaritomycetes</taxon>
        <taxon>Dimargaritales</taxon>
        <taxon>Dimargaritaceae</taxon>
        <taxon>Dispira</taxon>
    </lineage>
</organism>
<dbReference type="OrthoDB" id="10319088at2759"/>
<dbReference type="AlphaFoldDB" id="A0A9W8AN61"/>
<proteinExistence type="predicted"/>
<dbReference type="EMBL" id="JANBPY010003415">
    <property type="protein sequence ID" value="KAJ1951807.1"/>
    <property type="molecule type" value="Genomic_DNA"/>
</dbReference>
<feature type="compositionally biased region" description="Basic and acidic residues" evidence="1">
    <location>
        <begin position="119"/>
        <end position="147"/>
    </location>
</feature>
<evidence type="ECO:0000256" key="1">
    <source>
        <dbReference type="SAM" id="MobiDB-lite"/>
    </source>
</evidence>
<reference evidence="2" key="1">
    <citation type="submission" date="2022-07" db="EMBL/GenBank/DDBJ databases">
        <title>Phylogenomic reconstructions and comparative analyses of Kickxellomycotina fungi.</title>
        <authorList>
            <person name="Reynolds N.K."/>
            <person name="Stajich J.E."/>
            <person name="Barry K."/>
            <person name="Grigoriev I.V."/>
            <person name="Crous P."/>
            <person name="Smith M.E."/>
        </authorList>
    </citation>
    <scope>NUCLEOTIDE SEQUENCE</scope>
    <source>
        <strain evidence="2">RSA 1196</strain>
    </source>
</reference>
<dbReference type="Proteomes" id="UP001150925">
    <property type="component" value="Unassembled WGS sequence"/>
</dbReference>
<accession>A0A9W8AN61</accession>
<feature type="region of interest" description="Disordered" evidence="1">
    <location>
        <begin position="112"/>
        <end position="227"/>
    </location>
</feature>
<comment type="caution">
    <text evidence="2">The sequence shown here is derived from an EMBL/GenBank/DDBJ whole genome shotgun (WGS) entry which is preliminary data.</text>
</comment>
<keyword evidence="3" id="KW-1185">Reference proteome</keyword>
<name>A0A9W8AN61_9FUNG</name>